<dbReference type="PANTHER" id="PTHR13748">
    <property type="entry name" value="COBW-RELATED"/>
    <property type="match status" value="1"/>
</dbReference>
<dbReference type="Pfam" id="PF02492">
    <property type="entry name" value="cobW"/>
    <property type="match status" value="1"/>
</dbReference>
<dbReference type="RefSeq" id="WP_002691277.1">
    <property type="nucleotide sequence ID" value="NZ_JH600070.1"/>
</dbReference>
<dbReference type="EMBL" id="JH600070">
    <property type="protein sequence ID" value="EIJ43790.1"/>
    <property type="molecule type" value="Genomic_DNA"/>
</dbReference>
<dbReference type="InterPro" id="IPR003495">
    <property type="entry name" value="CobW/HypB/UreG_nucleotide-bd"/>
</dbReference>
<dbReference type="Proteomes" id="UP000005744">
    <property type="component" value="Unassembled WGS sequence"/>
</dbReference>
<proteinExistence type="predicted"/>
<protein>
    <submittedName>
        <fullName evidence="2">Putative GTPase, G3E family</fullName>
    </submittedName>
</protein>
<sequence>MTAITATRIPTHLITGFLGAGKTTAILNLLASQTTGEKWAVLVNEFGEVGIDGAILQSRGIAVREVTGGCVCCTVGVNMQTALTQLIREIRPQRLFIEPTGIGNPANILKILQNEWLAPYLAVHAVVCLIDPRQFSETLLDRSPVYWDQLQFSDVLVINKCDLATAEEIARFYQFAQTLQPTKSLIVQTTHAKLDLAWLMQPHHREITLNPHDHEHQTPATTSHIISLFPEKLSPVNEVRRYENSGFNRLACGWIFPTDWTFSEDKLTTLFSQLTKYPAFTEIERAKGIFRIADDEWQLFNRATTGLEMCLLPKQADSRVELIAQVGKKPDWMGIEGVLRGLVV</sequence>
<dbReference type="AlphaFoldDB" id="I3CJJ7"/>
<reference evidence="2 3" key="1">
    <citation type="submission" date="2011-11" db="EMBL/GenBank/DDBJ databases">
        <title>Improved High-Quality Draft sequence of Beggiatoa alba B18lD.</title>
        <authorList>
            <consortium name="US DOE Joint Genome Institute"/>
            <person name="Lucas S."/>
            <person name="Han J."/>
            <person name="Lapidus A."/>
            <person name="Cheng J.-F."/>
            <person name="Goodwin L."/>
            <person name="Pitluck S."/>
            <person name="Peters L."/>
            <person name="Mikhailova N."/>
            <person name="Held B."/>
            <person name="Detter J.C."/>
            <person name="Han C."/>
            <person name="Tapia R."/>
            <person name="Land M."/>
            <person name="Hauser L."/>
            <person name="Kyrpides N."/>
            <person name="Ivanova N."/>
            <person name="Pagani I."/>
            <person name="Samuel K."/>
            <person name="Teske A."/>
            <person name="Mueller J."/>
            <person name="Woyke T."/>
        </authorList>
    </citation>
    <scope>NUCLEOTIDE SEQUENCE [LARGE SCALE GENOMIC DNA]</scope>
    <source>
        <strain evidence="2 3">B18LD</strain>
    </source>
</reference>
<dbReference type="OrthoDB" id="9808822at2"/>
<gene>
    <name evidence="2" type="ORF">BegalDRAFT_2962</name>
</gene>
<organism evidence="2 3">
    <name type="scientific">Beggiatoa alba B18LD</name>
    <dbReference type="NCBI Taxonomy" id="395493"/>
    <lineage>
        <taxon>Bacteria</taxon>
        <taxon>Pseudomonadati</taxon>
        <taxon>Pseudomonadota</taxon>
        <taxon>Gammaproteobacteria</taxon>
        <taxon>Thiotrichales</taxon>
        <taxon>Thiotrichaceae</taxon>
        <taxon>Beggiatoa</taxon>
    </lineage>
</organism>
<evidence type="ECO:0000313" key="2">
    <source>
        <dbReference type="EMBL" id="EIJ43790.1"/>
    </source>
</evidence>
<dbReference type="eggNOG" id="COG0523">
    <property type="taxonomic scope" value="Bacteria"/>
</dbReference>
<feature type="domain" description="CobW/HypB/UreG nucleotide-binding" evidence="1">
    <location>
        <begin position="10"/>
        <end position="184"/>
    </location>
</feature>
<dbReference type="GO" id="GO:0005737">
    <property type="term" value="C:cytoplasm"/>
    <property type="evidence" value="ECO:0007669"/>
    <property type="project" value="TreeGrafter"/>
</dbReference>
<dbReference type="HOGENOM" id="CLU_017452_1_2_6"/>
<dbReference type="STRING" id="395493.BegalDRAFT_2962"/>
<dbReference type="InterPro" id="IPR051316">
    <property type="entry name" value="Zinc-reg_GTPase_activator"/>
</dbReference>
<keyword evidence="3" id="KW-1185">Reference proteome</keyword>
<dbReference type="InterPro" id="IPR027417">
    <property type="entry name" value="P-loop_NTPase"/>
</dbReference>
<evidence type="ECO:0000313" key="3">
    <source>
        <dbReference type="Proteomes" id="UP000005744"/>
    </source>
</evidence>
<evidence type="ECO:0000259" key="1">
    <source>
        <dbReference type="Pfam" id="PF02492"/>
    </source>
</evidence>
<accession>I3CJJ7</accession>
<dbReference type="CDD" id="cd03112">
    <property type="entry name" value="CobW-like"/>
    <property type="match status" value="1"/>
</dbReference>
<dbReference type="SUPFAM" id="SSF52540">
    <property type="entry name" value="P-loop containing nucleoside triphosphate hydrolases"/>
    <property type="match status" value="1"/>
</dbReference>
<dbReference type="Gene3D" id="3.40.50.300">
    <property type="entry name" value="P-loop containing nucleotide triphosphate hydrolases"/>
    <property type="match status" value="1"/>
</dbReference>
<name>I3CJJ7_9GAMM</name>
<dbReference type="PANTHER" id="PTHR13748:SF46">
    <property type="entry name" value="ZINC CHAPERONE YEIR"/>
    <property type="match status" value="1"/>
</dbReference>